<gene>
    <name evidence="15" type="ORF">HMPREF0620_0648</name>
</gene>
<keyword evidence="7 11" id="KW-0676">Redox-active center</keyword>
<dbReference type="eggNOG" id="COG1249">
    <property type="taxonomic scope" value="Bacteria"/>
</dbReference>
<feature type="domain" description="FAD/NAD(P)-binding" evidence="14">
    <location>
        <begin position="15"/>
        <end position="348"/>
    </location>
</feature>
<feature type="compositionally biased region" description="Polar residues" evidence="12">
    <location>
        <begin position="258"/>
        <end position="268"/>
    </location>
</feature>
<evidence type="ECO:0000256" key="7">
    <source>
        <dbReference type="ARBA" id="ARBA00023284"/>
    </source>
</evidence>
<dbReference type="InterPro" id="IPR036188">
    <property type="entry name" value="FAD/NAD-bd_sf"/>
</dbReference>
<protein>
    <submittedName>
        <fullName evidence="15">Pyridine nucleotide-disulfide oxidoreductase</fullName>
    </submittedName>
</protein>
<comment type="caution">
    <text evidence="15">The sequence shown here is derived from an EMBL/GenBank/DDBJ whole genome shotgun (WGS) entry which is preliminary data.</text>
</comment>
<evidence type="ECO:0000256" key="12">
    <source>
        <dbReference type="SAM" id="MobiDB-lite"/>
    </source>
</evidence>
<dbReference type="PRINTS" id="PR00368">
    <property type="entry name" value="FADPNR"/>
</dbReference>
<comment type="similarity">
    <text evidence="1 11">Belongs to the class-I pyridine nucleotide-disulfide oxidoreductase family.</text>
</comment>
<evidence type="ECO:0000313" key="15">
    <source>
        <dbReference type="EMBL" id="EFT83643.1"/>
    </source>
</evidence>
<dbReference type="Proteomes" id="UP000004946">
    <property type="component" value="Chromosome"/>
</dbReference>
<dbReference type="PROSITE" id="PS00076">
    <property type="entry name" value="PYRIDINE_REDOX_1"/>
    <property type="match status" value="1"/>
</dbReference>
<keyword evidence="16" id="KW-1185">Reference proteome</keyword>
<evidence type="ECO:0000256" key="8">
    <source>
        <dbReference type="PIRSR" id="PIRSR000350-2"/>
    </source>
</evidence>
<dbReference type="GO" id="GO:0050660">
    <property type="term" value="F:flavin adenine dinucleotide binding"/>
    <property type="evidence" value="ECO:0007669"/>
    <property type="project" value="TreeGrafter"/>
</dbReference>
<evidence type="ECO:0000256" key="10">
    <source>
        <dbReference type="PIRSR" id="PIRSR000350-4"/>
    </source>
</evidence>
<reference evidence="15 16" key="1">
    <citation type="submission" date="2010-12" db="EMBL/GenBank/DDBJ databases">
        <authorList>
            <person name="Muzny D."/>
            <person name="Qin X."/>
            <person name="Buhay C."/>
            <person name="Dugan-Rocha S."/>
            <person name="Ding Y."/>
            <person name="Chen G."/>
            <person name="Hawes A."/>
            <person name="Holder M."/>
            <person name="Jhangiani S."/>
            <person name="Johnson A."/>
            <person name="Khan Z."/>
            <person name="Li Z."/>
            <person name="Liu W."/>
            <person name="Liu X."/>
            <person name="Perez L."/>
            <person name="Shen H."/>
            <person name="Wang Q."/>
            <person name="Watt J."/>
            <person name="Xi L."/>
            <person name="Xin Y."/>
            <person name="Zhou J."/>
            <person name="Deng J."/>
            <person name="Jiang H."/>
            <person name="Liu Y."/>
            <person name="Qu J."/>
            <person name="Song X.-Z."/>
            <person name="Zhang L."/>
            <person name="Villasana D."/>
            <person name="Johnson A."/>
            <person name="Liu J."/>
            <person name="Liyanage D."/>
            <person name="Lorensuhewa L."/>
            <person name="Robinson T."/>
            <person name="Song A."/>
            <person name="Song B.-B."/>
            <person name="Dinh H."/>
            <person name="Thornton R."/>
            <person name="Coyle M."/>
            <person name="Francisco L."/>
            <person name="Jackson L."/>
            <person name="Javaid M."/>
            <person name="Korchina V."/>
            <person name="Kovar C."/>
            <person name="Mata R."/>
            <person name="Mathew T."/>
            <person name="Ngo R."/>
            <person name="Nguyen L."/>
            <person name="Nguyen N."/>
            <person name="Okwuonu G."/>
            <person name="Ongeri F."/>
            <person name="Pham C."/>
            <person name="Simmons D."/>
            <person name="Wilczek-Boney K."/>
            <person name="Hale W."/>
            <person name="Jakkamsetti A."/>
            <person name="Pham P."/>
            <person name="Ruth R."/>
            <person name="San Lucas F."/>
            <person name="Warren J."/>
            <person name="Zhang J."/>
            <person name="Zhao Z."/>
            <person name="Zhou C."/>
            <person name="Zhu D."/>
            <person name="Lee S."/>
            <person name="Bess C."/>
            <person name="Blankenburg K."/>
            <person name="Forbes L."/>
            <person name="Fu Q."/>
            <person name="Gubbala S."/>
            <person name="Hirani K."/>
            <person name="Jayaseelan J.C."/>
            <person name="Lara F."/>
            <person name="Munidasa M."/>
            <person name="Palculict T."/>
            <person name="Patil S."/>
            <person name="Pu L.-L."/>
            <person name="Saada N."/>
            <person name="Tang L."/>
            <person name="Weissenberger G."/>
            <person name="Zhu Y."/>
            <person name="Hemphill L."/>
            <person name="Shang Y."/>
            <person name="Youmans B."/>
            <person name="Ayvaz T."/>
            <person name="Ross M."/>
            <person name="Santibanez J."/>
            <person name="Aqrawi P."/>
            <person name="Gross S."/>
            <person name="Joshi V."/>
            <person name="Fowler G."/>
            <person name="Nazareth L."/>
            <person name="Reid J."/>
            <person name="Worley K."/>
            <person name="Petrosino J."/>
            <person name="Highlander S."/>
            <person name="Gibbs R."/>
        </authorList>
    </citation>
    <scope>NUCLEOTIDE SEQUENCE [LARGE SCALE GENOMIC DNA]</scope>
    <source>
        <strain evidence="15 16">DSM 10105</strain>
    </source>
</reference>
<dbReference type="AlphaFoldDB" id="E6K1G2"/>
<evidence type="ECO:0000256" key="5">
    <source>
        <dbReference type="ARBA" id="ARBA00023027"/>
    </source>
</evidence>
<dbReference type="PANTHER" id="PTHR22912:SF217">
    <property type="entry name" value="DIHYDROLIPOYL DEHYDROGENASE"/>
    <property type="match status" value="1"/>
</dbReference>
<keyword evidence="2 11" id="KW-0285">Flavoprotein</keyword>
<keyword evidence="3 9" id="KW-0274">FAD</keyword>
<evidence type="ECO:0000256" key="1">
    <source>
        <dbReference type="ARBA" id="ARBA00007532"/>
    </source>
</evidence>
<dbReference type="PANTHER" id="PTHR22912">
    <property type="entry name" value="DISULFIDE OXIDOREDUCTASE"/>
    <property type="match status" value="1"/>
</dbReference>
<dbReference type="InterPro" id="IPR016156">
    <property type="entry name" value="FAD/NAD-linked_Rdtase_dimer_sf"/>
</dbReference>
<comment type="cofactor">
    <cofactor evidence="9">
        <name>FAD</name>
        <dbReference type="ChEBI" id="CHEBI:57692"/>
    </cofactor>
    <text evidence="9">Binds 1 FAD per subunit.</text>
</comment>
<evidence type="ECO:0000259" key="14">
    <source>
        <dbReference type="Pfam" id="PF07992"/>
    </source>
</evidence>
<evidence type="ECO:0000256" key="9">
    <source>
        <dbReference type="PIRSR" id="PIRSR000350-3"/>
    </source>
</evidence>
<dbReference type="PATRIC" id="fig|864564.6.peg.1061"/>
<evidence type="ECO:0000256" key="11">
    <source>
        <dbReference type="RuleBase" id="RU003691"/>
    </source>
</evidence>
<accession>E6K1G2</accession>
<feature type="active site" description="Proton acceptor" evidence="8">
    <location>
        <position position="484"/>
    </location>
</feature>
<dbReference type="GO" id="GO:0004148">
    <property type="term" value="F:dihydrolipoyl dehydrogenase (NADH) activity"/>
    <property type="evidence" value="ECO:0007669"/>
    <property type="project" value="TreeGrafter"/>
</dbReference>
<evidence type="ECO:0000256" key="6">
    <source>
        <dbReference type="ARBA" id="ARBA00023157"/>
    </source>
</evidence>
<dbReference type="HOGENOM" id="CLU_016755_0_2_11"/>
<dbReference type="GO" id="GO:0006103">
    <property type="term" value="P:2-oxoglutarate metabolic process"/>
    <property type="evidence" value="ECO:0007669"/>
    <property type="project" value="TreeGrafter"/>
</dbReference>
<dbReference type="Gene3D" id="3.50.50.60">
    <property type="entry name" value="FAD/NAD(P)-binding domain"/>
    <property type="match status" value="2"/>
</dbReference>
<dbReference type="InterPro" id="IPR001100">
    <property type="entry name" value="Pyr_nuc-diS_OxRdtase"/>
</dbReference>
<evidence type="ECO:0000256" key="3">
    <source>
        <dbReference type="ARBA" id="ARBA00022827"/>
    </source>
</evidence>
<dbReference type="RefSeq" id="WP_006289037.1">
    <property type="nucleotide sequence ID" value="NZ_AP012333.1"/>
</dbReference>
<sequence length="506" mass="54212">MTPVKAASTRTYDYELAVIGSGPGGYSTALRAAELGLKVALVEKDPHLGGTCLNRGCIPTKALLTAAHARRNMTQADFWGIAVDPSSISLDTAALHERKRSLVSSMVSGLERLVKARKIARIQGTAHLLGPHTVGVKDRRIEADQIVLALGSQPVELPWLPFGGPILDSDMALAEESIPGRVAIVGSGAIALEFATYWSSLGSEVTVFLRKDRPLSHGDKRTALAVMRGLARSGIRFIPRAQVTQAVLLPDSRLDLSYGQSDSRSQGQADGPSDDPSHEQSLTVDRLLVAVGRAPRTDLPGLDLTQVHLDPHGFVLTDPYGRTDQGNIWAVGDIRAGHQLAHRAFGQGIAVAESIAFDRGLLSRPPRPVDEHSVPQVVYSEIEYASVGYTKDEGMARPEEFFDVQETAIPLLSNSRVLMEQASGNLTLVTGKLTARKGGQGADTVYLLGAHIAGPRTSEMIAEAQQIIANRIPLHLAASLIHPHPTISESLGEALLKADGRPLHLR</sequence>
<dbReference type="SUPFAM" id="SSF51905">
    <property type="entry name" value="FAD/NAD(P)-binding domain"/>
    <property type="match status" value="1"/>
</dbReference>
<organism evidence="15 16">
    <name type="scientific">Parascardovia denticolens DSM 10105 = JCM 12538</name>
    <dbReference type="NCBI Taxonomy" id="864564"/>
    <lineage>
        <taxon>Bacteria</taxon>
        <taxon>Bacillati</taxon>
        <taxon>Actinomycetota</taxon>
        <taxon>Actinomycetes</taxon>
        <taxon>Bifidobacteriales</taxon>
        <taxon>Bifidobacteriaceae</taxon>
        <taxon>Parascardovia</taxon>
    </lineage>
</organism>
<evidence type="ECO:0000256" key="4">
    <source>
        <dbReference type="ARBA" id="ARBA00023002"/>
    </source>
</evidence>
<dbReference type="InterPro" id="IPR023753">
    <property type="entry name" value="FAD/NAD-binding_dom"/>
</dbReference>
<keyword evidence="6" id="KW-1015">Disulfide bond</keyword>
<feature type="binding site" evidence="9">
    <location>
        <position position="61"/>
    </location>
    <ligand>
        <name>FAD</name>
        <dbReference type="ChEBI" id="CHEBI:57692"/>
    </ligand>
</feature>
<dbReference type="PRINTS" id="PR00411">
    <property type="entry name" value="PNDRDTASEI"/>
</dbReference>
<feature type="domain" description="Pyridine nucleotide-disulphide oxidoreductase dimerisation" evidence="13">
    <location>
        <begin position="374"/>
        <end position="494"/>
    </location>
</feature>
<dbReference type="InterPro" id="IPR012999">
    <property type="entry name" value="Pyr_OxRdtase_I_AS"/>
</dbReference>
<keyword evidence="4 11" id="KW-0560">Oxidoreductase</keyword>
<feature type="binding site" evidence="9">
    <location>
        <position position="333"/>
    </location>
    <ligand>
        <name>FAD</name>
        <dbReference type="ChEBI" id="CHEBI:57692"/>
    </ligand>
</feature>
<keyword evidence="9" id="KW-0547">Nucleotide-binding</keyword>
<dbReference type="EMBL" id="AEON01000001">
    <property type="protein sequence ID" value="EFT83643.1"/>
    <property type="molecule type" value="Genomic_DNA"/>
</dbReference>
<dbReference type="InterPro" id="IPR004099">
    <property type="entry name" value="Pyr_nucl-diS_OxRdtase_dimer"/>
</dbReference>
<dbReference type="SUPFAM" id="SSF55424">
    <property type="entry name" value="FAD/NAD-linked reductases, dimerisation (C-terminal) domain"/>
    <property type="match status" value="1"/>
</dbReference>
<feature type="binding site" evidence="9">
    <location>
        <begin position="186"/>
        <end position="193"/>
    </location>
    <ligand>
        <name>NAD(+)</name>
        <dbReference type="ChEBI" id="CHEBI:57540"/>
    </ligand>
</feature>
<keyword evidence="5 9" id="KW-0520">NAD</keyword>
<proteinExistence type="inferred from homology"/>
<evidence type="ECO:0000259" key="13">
    <source>
        <dbReference type="Pfam" id="PF02852"/>
    </source>
</evidence>
<evidence type="ECO:0000256" key="2">
    <source>
        <dbReference type="ARBA" id="ARBA00022630"/>
    </source>
</evidence>
<dbReference type="InterPro" id="IPR050151">
    <property type="entry name" value="Class-I_Pyr_Nuc-Dis_Oxidored"/>
</dbReference>
<dbReference type="PIRSF" id="PIRSF000350">
    <property type="entry name" value="Mercury_reductase_MerA"/>
    <property type="match status" value="1"/>
</dbReference>
<dbReference type="Gene3D" id="3.30.390.30">
    <property type="match status" value="1"/>
</dbReference>
<evidence type="ECO:0000313" key="16">
    <source>
        <dbReference type="Proteomes" id="UP000004946"/>
    </source>
</evidence>
<name>E6K1G2_PARDN</name>
<feature type="disulfide bond" description="Redox-active" evidence="10">
    <location>
        <begin position="52"/>
        <end position="57"/>
    </location>
</feature>
<dbReference type="Pfam" id="PF02852">
    <property type="entry name" value="Pyr_redox_dim"/>
    <property type="match status" value="1"/>
</dbReference>
<dbReference type="Pfam" id="PF07992">
    <property type="entry name" value="Pyr_redox_2"/>
    <property type="match status" value="1"/>
</dbReference>
<feature type="binding site" evidence="9">
    <location>
        <position position="292"/>
    </location>
    <ligand>
        <name>NAD(+)</name>
        <dbReference type="ChEBI" id="CHEBI:57540"/>
    </ligand>
</feature>
<dbReference type="KEGG" id="pdo:PSDT_0974"/>
<feature type="region of interest" description="Disordered" evidence="12">
    <location>
        <begin position="258"/>
        <end position="280"/>
    </location>
</feature>